<dbReference type="RefSeq" id="XP_011128686.1">
    <property type="nucleotide sequence ID" value="XM_011130384.1"/>
</dbReference>
<comment type="caution">
    <text evidence="3">The sequence shown here is derived from an EMBL/GenBank/DDBJ whole genome shotgun (WGS) entry which is preliminary data.</text>
</comment>
<evidence type="ECO:0000256" key="1">
    <source>
        <dbReference type="SAM" id="MobiDB-lite"/>
    </source>
</evidence>
<evidence type="ECO:0000313" key="3">
    <source>
        <dbReference type="EMBL" id="EZG87167.1"/>
    </source>
</evidence>
<reference evidence="3" key="1">
    <citation type="submission" date="2013-12" db="EMBL/GenBank/DDBJ databases">
        <authorList>
            <person name="Omoto C.K."/>
            <person name="Sibley D."/>
            <person name="Venepally P."/>
            <person name="Hadjithomas M."/>
            <person name="Karamycheva S."/>
            <person name="Brunk B."/>
            <person name="Roos D."/>
            <person name="Caler E."/>
            <person name="Lorenzi H."/>
        </authorList>
    </citation>
    <scope>NUCLEOTIDE SEQUENCE</scope>
</reference>
<keyword evidence="2" id="KW-0732">Signal</keyword>
<dbReference type="Proteomes" id="UP000019763">
    <property type="component" value="Unassembled WGS sequence"/>
</dbReference>
<keyword evidence="4" id="KW-1185">Reference proteome</keyword>
<sequence>MWTLWPALLLTVGLGEDFGGAAGLREPSENRPADAQVPRDPGNLFNAARGLDRPGQGVDRVGLDRPGQGVGLDRPGQGVGLDRTGLDRGRVVGRPDAEALRPGAEPSAGRPSTFTYGRPVVLPLVDVTKYWRLWGVQQGLSEAASSVLEENGVKELTNQQTIEIGRALEQSHDVYRQYHAHMLPDVLREEPVVAEAKLYLGHDNFERDLRACWSPYYGGTGGRYNGVGPGVIGPGGLGPGLDGRYGLEGRFGAEGRFGPEGRYGPEGRFGPEGRYGGLPGGVYPVVERGPAGDGAVLLPPGQEIILFESIHEILARSLCLPFESYY</sequence>
<dbReference type="EMBL" id="AFNH02000059">
    <property type="protein sequence ID" value="EZG87167.1"/>
    <property type="molecule type" value="Genomic_DNA"/>
</dbReference>
<evidence type="ECO:0008006" key="5">
    <source>
        <dbReference type="Google" id="ProtNLM"/>
    </source>
</evidence>
<protein>
    <recommendedName>
        <fullName evidence="5">Transmembrane protein</fullName>
    </recommendedName>
</protein>
<dbReference type="GeneID" id="22910549"/>
<accession>A0A023BDD0</accession>
<feature type="signal peptide" evidence="2">
    <location>
        <begin position="1"/>
        <end position="15"/>
    </location>
</feature>
<name>A0A023BDD0_GRENI</name>
<proteinExistence type="predicted"/>
<gene>
    <name evidence="3" type="ORF">GNI_007820</name>
</gene>
<organism evidence="3 4">
    <name type="scientific">Gregarina niphandrodes</name>
    <name type="common">Septate eugregarine</name>
    <dbReference type="NCBI Taxonomy" id="110365"/>
    <lineage>
        <taxon>Eukaryota</taxon>
        <taxon>Sar</taxon>
        <taxon>Alveolata</taxon>
        <taxon>Apicomplexa</taxon>
        <taxon>Conoidasida</taxon>
        <taxon>Gregarinasina</taxon>
        <taxon>Eugregarinorida</taxon>
        <taxon>Gregarinidae</taxon>
        <taxon>Gregarina</taxon>
    </lineage>
</organism>
<dbReference type="AlphaFoldDB" id="A0A023BDD0"/>
<evidence type="ECO:0000313" key="4">
    <source>
        <dbReference type="Proteomes" id="UP000019763"/>
    </source>
</evidence>
<feature type="compositionally biased region" description="Basic and acidic residues" evidence="1">
    <location>
        <begin position="84"/>
        <end position="99"/>
    </location>
</feature>
<feature type="region of interest" description="Disordered" evidence="1">
    <location>
        <begin position="55"/>
        <end position="113"/>
    </location>
</feature>
<evidence type="ECO:0000256" key="2">
    <source>
        <dbReference type="SAM" id="SignalP"/>
    </source>
</evidence>
<feature type="chain" id="PRO_5012135907" description="Transmembrane protein" evidence="2">
    <location>
        <begin position="16"/>
        <end position="326"/>
    </location>
</feature>
<feature type="non-terminal residue" evidence="3">
    <location>
        <position position="326"/>
    </location>
</feature>
<dbReference type="VEuPathDB" id="CryptoDB:GNI_007820"/>